<evidence type="ECO:0000256" key="8">
    <source>
        <dbReference type="ARBA" id="ARBA00023136"/>
    </source>
</evidence>
<feature type="transmembrane region" description="Helical" evidence="11">
    <location>
        <begin position="95"/>
        <end position="112"/>
    </location>
</feature>
<gene>
    <name evidence="12" type="ORF">GCM10007913_03370</name>
</gene>
<evidence type="ECO:0000313" key="13">
    <source>
        <dbReference type="Proteomes" id="UP001161406"/>
    </source>
</evidence>
<dbReference type="Proteomes" id="UP001161406">
    <property type="component" value="Unassembled WGS sequence"/>
</dbReference>
<dbReference type="EMBL" id="BSNG01000001">
    <property type="protein sequence ID" value="GLQ08405.1"/>
    <property type="molecule type" value="Genomic_DNA"/>
</dbReference>
<feature type="transmembrane region" description="Helical" evidence="11">
    <location>
        <begin position="216"/>
        <end position="235"/>
    </location>
</feature>
<keyword evidence="8 11" id="KW-0472">Membrane</keyword>
<dbReference type="PANTHER" id="PTHR32196">
    <property type="entry name" value="ABC TRANSPORTER PERMEASE PROTEIN YPHD-RELATED-RELATED"/>
    <property type="match status" value="1"/>
</dbReference>
<feature type="transmembrane region" description="Helical" evidence="11">
    <location>
        <begin position="321"/>
        <end position="340"/>
    </location>
</feature>
<comment type="subcellular location">
    <subcellularLocation>
        <location evidence="1">Cell membrane</location>
        <topology evidence="1">Multi-pass membrane protein</topology>
    </subcellularLocation>
</comment>
<feature type="transmembrane region" description="Helical" evidence="11">
    <location>
        <begin position="360"/>
        <end position="386"/>
    </location>
</feature>
<reference evidence="12" key="2">
    <citation type="submission" date="2023-01" db="EMBL/GenBank/DDBJ databases">
        <title>Draft genome sequence of Devosia yakushimensis strain NBRC 103855.</title>
        <authorList>
            <person name="Sun Q."/>
            <person name="Mori K."/>
        </authorList>
    </citation>
    <scope>NUCLEOTIDE SEQUENCE</scope>
    <source>
        <strain evidence="12">NBRC 103855</strain>
    </source>
</reference>
<feature type="transmembrane region" description="Helical" evidence="11">
    <location>
        <begin position="247"/>
        <end position="268"/>
    </location>
</feature>
<dbReference type="Pfam" id="PF02653">
    <property type="entry name" value="BPD_transp_2"/>
    <property type="match status" value="2"/>
</dbReference>
<comment type="caution">
    <text evidence="12">The sequence shown here is derived from an EMBL/GenBank/DDBJ whole genome shotgun (WGS) entry which is preliminary data.</text>
</comment>
<dbReference type="PANTHER" id="PTHR32196:SF32">
    <property type="entry name" value="XYLOSE TRANSPORT SYSTEM PERMEASE PROTEIN XYLH"/>
    <property type="match status" value="1"/>
</dbReference>
<evidence type="ECO:0000256" key="5">
    <source>
        <dbReference type="ARBA" id="ARBA00022597"/>
    </source>
</evidence>
<evidence type="ECO:0000256" key="1">
    <source>
        <dbReference type="ARBA" id="ARBA00004651"/>
    </source>
</evidence>
<feature type="transmembrane region" description="Helical" evidence="11">
    <location>
        <begin position="124"/>
        <end position="145"/>
    </location>
</feature>
<feature type="transmembrane region" description="Helical" evidence="11">
    <location>
        <begin position="274"/>
        <end position="292"/>
    </location>
</feature>
<sequence length="426" mass="44848">MTTETAPSGVTATGEKVKVQELSVWGALQANMRDYGLMLALILIMLFFQYFTNGVLFKPVNLTNIILQNSYIIVMALGMLLVIVAGHIDLSVGSVSGFVGALAAMLMVGWRFPPEFAFLANPFVAGAICIVVGAVIGAAQGYLIAYHKIPSFIVTLAGMLIFKGLSLAILAGKSVGPFPAEFQLLSAGFIPDVIGPTKLVEASEGVQAVTLHTTSLVIAILGVVAMIGFAIHGRARRKARGYESEPFGLFVAKNLVVAAIVLFFGYMLASYRGLPNVLVVMALLIALFVFITKRMTFGRRIYALGGNLKAAALSGIKTERLTFYVFAIMGALAALAGMIYAARLNSATPKAGQGLELDVIASVFIGGASALGGVGAVAGAVIGAFIMGVMNNGMSIMGVNIDWQQMIKGIVLLAAVFFDLYNKNKA</sequence>
<keyword evidence="2" id="KW-0813">Transport</keyword>
<dbReference type="InterPro" id="IPR001851">
    <property type="entry name" value="ABC_transp_permease"/>
</dbReference>
<name>A0ABQ5U9L5_9HYPH</name>
<reference evidence="12" key="1">
    <citation type="journal article" date="2014" name="Int. J. Syst. Evol. Microbiol.">
        <title>Complete genome of a new Firmicutes species belonging to the dominant human colonic microbiota ('Ruminococcus bicirculans') reveals two chromosomes and a selective capacity to utilize plant glucans.</title>
        <authorList>
            <consortium name="NISC Comparative Sequencing Program"/>
            <person name="Wegmann U."/>
            <person name="Louis P."/>
            <person name="Goesmann A."/>
            <person name="Henrissat B."/>
            <person name="Duncan S.H."/>
            <person name="Flint H.J."/>
        </authorList>
    </citation>
    <scope>NUCLEOTIDE SEQUENCE</scope>
    <source>
        <strain evidence="12">NBRC 103855</strain>
    </source>
</reference>
<evidence type="ECO:0000256" key="2">
    <source>
        <dbReference type="ARBA" id="ARBA00022448"/>
    </source>
</evidence>
<evidence type="ECO:0000256" key="4">
    <source>
        <dbReference type="ARBA" id="ARBA00022519"/>
    </source>
</evidence>
<evidence type="ECO:0000256" key="7">
    <source>
        <dbReference type="ARBA" id="ARBA00022989"/>
    </source>
</evidence>
<keyword evidence="7 11" id="KW-1133">Transmembrane helix</keyword>
<dbReference type="RefSeq" id="WP_370461163.1">
    <property type="nucleotide sequence ID" value="NZ_BSNG01000001.1"/>
</dbReference>
<evidence type="ECO:0000256" key="3">
    <source>
        <dbReference type="ARBA" id="ARBA00022475"/>
    </source>
</evidence>
<evidence type="ECO:0000256" key="6">
    <source>
        <dbReference type="ARBA" id="ARBA00022692"/>
    </source>
</evidence>
<organism evidence="12 13">
    <name type="scientific">Devosia yakushimensis</name>
    <dbReference type="NCBI Taxonomy" id="470028"/>
    <lineage>
        <taxon>Bacteria</taxon>
        <taxon>Pseudomonadati</taxon>
        <taxon>Pseudomonadota</taxon>
        <taxon>Alphaproteobacteria</taxon>
        <taxon>Hyphomicrobiales</taxon>
        <taxon>Devosiaceae</taxon>
        <taxon>Devosia</taxon>
    </lineage>
</organism>
<proteinExistence type="predicted"/>
<dbReference type="NCBIfam" id="NF040906">
    <property type="entry name" value="GguB"/>
    <property type="match status" value="1"/>
</dbReference>
<evidence type="ECO:0000256" key="11">
    <source>
        <dbReference type="SAM" id="Phobius"/>
    </source>
</evidence>
<keyword evidence="3" id="KW-1003">Cell membrane</keyword>
<feature type="transmembrane region" description="Helical" evidence="11">
    <location>
        <begin position="152"/>
        <end position="172"/>
    </location>
</feature>
<keyword evidence="4" id="KW-0997">Cell inner membrane</keyword>
<comment type="function">
    <text evidence="9">Part of the binding-protein-dependent transport system for D-xylose. Probably responsible for the translocation of the substrate across the membrane.</text>
</comment>
<keyword evidence="6 11" id="KW-0812">Transmembrane</keyword>
<accession>A0ABQ5U9L5</accession>
<evidence type="ECO:0000256" key="9">
    <source>
        <dbReference type="ARBA" id="ARBA00035611"/>
    </source>
</evidence>
<evidence type="ECO:0000313" key="12">
    <source>
        <dbReference type="EMBL" id="GLQ08405.1"/>
    </source>
</evidence>
<feature type="transmembrane region" description="Helical" evidence="11">
    <location>
        <begin position="71"/>
        <end position="88"/>
    </location>
</feature>
<feature type="transmembrane region" description="Helical" evidence="11">
    <location>
        <begin position="35"/>
        <end position="51"/>
    </location>
</feature>
<evidence type="ECO:0000256" key="10">
    <source>
        <dbReference type="ARBA" id="ARBA00035686"/>
    </source>
</evidence>
<keyword evidence="13" id="KW-1185">Reference proteome</keyword>
<dbReference type="CDD" id="cd06579">
    <property type="entry name" value="TM_PBP1_transp_AraH_like"/>
    <property type="match status" value="1"/>
</dbReference>
<protein>
    <recommendedName>
        <fullName evidence="10">Xylose transport system permease protein XylH</fullName>
    </recommendedName>
</protein>
<keyword evidence="5" id="KW-0762">Sugar transport</keyword>